<sequence>MNGWDTHRQNSRRSLEPLNGPRLVGSKDERLLMRSRLLRGPTKA</sequence>
<organism evidence="2 3">
    <name type="scientific">Pseudomonas phage B3</name>
    <dbReference type="NCBI Taxonomy" id="151599"/>
    <lineage>
        <taxon>Viruses</taxon>
        <taxon>Duplodnaviria</taxon>
        <taxon>Heunggongvirae</taxon>
        <taxon>Uroviricota</taxon>
        <taxon>Caudoviricetes</taxon>
        <taxon>Guarnerosvirinae</taxon>
        <taxon>Beetrevirus</taxon>
        <taxon>Beetrevirus B3</taxon>
    </lineage>
</organism>
<evidence type="ECO:0000256" key="1">
    <source>
        <dbReference type="SAM" id="MobiDB-lite"/>
    </source>
</evidence>
<dbReference type="KEGG" id="vg:3192565"/>
<dbReference type="EMBL" id="AF232233">
    <property type="protein sequence ID" value="AAQ13937.1"/>
    <property type="molecule type" value="Genomic_DNA"/>
</dbReference>
<keyword evidence="3" id="KW-1185">Reference proteome</keyword>
<name>Q5ZQZ7_9CAUD</name>
<proteinExistence type="predicted"/>
<feature type="region of interest" description="Disordered" evidence="1">
    <location>
        <begin position="1"/>
        <end position="27"/>
    </location>
</feature>
<dbReference type="GeneID" id="3192565"/>
<evidence type="ECO:0000313" key="2">
    <source>
        <dbReference type="EMBL" id="AAQ13937.1"/>
    </source>
</evidence>
<protein>
    <submittedName>
        <fullName evidence="2">Uncharacterized protein</fullName>
    </submittedName>
</protein>
<gene>
    <name evidence="2" type="ORF">B3ORF19</name>
</gene>
<dbReference type="RefSeq" id="YP_164055.1">
    <property type="nucleotide sequence ID" value="NC_006548.1"/>
</dbReference>
<reference evidence="2 3" key="1">
    <citation type="journal article" date="2004" name="J. Bacteriol.">
        <title>Complete genomic sequence of bacteriophage B3, a Mu-like phage of Pseudomonas aeruginosa.</title>
        <authorList>
            <person name="Braid M.D."/>
            <person name="Silhavy J.L."/>
            <person name="Kitts C.L."/>
            <person name="Cano R.J."/>
            <person name="Howe M.M."/>
        </authorList>
    </citation>
    <scope>NUCLEOTIDE SEQUENCE</scope>
    <source>
        <strain evidence="2">ATCC15692-B1</strain>
    </source>
</reference>
<evidence type="ECO:0000313" key="3">
    <source>
        <dbReference type="Proteomes" id="UP000002116"/>
    </source>
</evidence>
<dbReference type="Proteomes" id="UP000002116">
    <property type="component" value="Segment"/>
</dbReference>
<accession>Q5ZQZ7</accession>